<accession>A0A814GLY2</accession>
<dbReference type="EMBL" id="CAJNOH010000318">
    <property type="protein sequence ID" value="CAF0998024.1"/>
    <property type="molecule type" value="Genomic_DNA"/>
</dbReference>
<dbReference type="AlphaFoldDB" id="A0A814GLY2"/>
<dbReference type="SUPFAM" id="SSF52047">
    <property type="entry name" value="RNI-like"/>
    <property type="match status" value="1"/>
</dbReference>
<organism evidence="2 3">
    <name type="scientific">Rotaria sordida</name>
    <dbReference type="NCBI Taxonomy" id="392033"/>
    <lineage>
        <taxon>Eukaryota</taxon>
        <taxon>Metazoa</taxon>
        <taxon>Spiralia</taxon>
        <taxon>Gnathifera</taxon>
        <taxon>Rotifera</taxon>
        <taxon>Eurotatoria</taxon>
        <taxon>Bdelloidea</taxon>
        <taxon>Philodinida</taxon>
        <taxon>Philodinidae</taxon>
        <taxon>Rotaria</taxon>
    </lineage>
</organism>
<reference evidence="2" key="1">
    <citation type="submission" date="2021-02" db="EMBL/GenBank/DDBJ databases">
        <authorList>
            <person name="Nowell W R."/>
        </authorList>
    </citation>
    <scope>NUCLEOTIDE SEQUENCE</scope>
</reference>
<sequence>MVSSLLLLPVELVYRILDNFDKLTILFSCRNICSRLNIIIDTYHRYQTLGILDLERNNIDAQKAQKLVNALQYNTTVTTLKLNTNNIDSQGAQYIANGLQNDHVIQS</sequence>
<evidence type="ECO:0000313" key="3">
    <source>
        <dbReference type="Proteomes" id="UP000663854"/>
    </source>
</evidence>
<dbReference type="Gene3D" id="3.80.10.10">
    <property type="entry name" value="Ribonuclease Inhibitor"/>
    <property type="match status" value="1"/>
</dbReference>
<comment type="caution">
    <text evidence="2">The sequence shown here is derived from an EMBL/GenBank/DDBJ whole genome shotgun (WGS) entry which is preliminary data.</text>
</comment>
<proteinExistence type="predicted"/>
<gene>
    <name evidence="2" type="ORF">PYM288_LOCUS14465</name>
</gene>
<dbReference type="InterPro" id="IPR001810">
    <property type="entry name" value="F-box_dom"/>
</dbReference>
<protein>
    <recommendedName>
        <fullName evidence="1">F-box domain-containing protein</fullName>
    </recommendedName>
</protein>
<dbReference type="InterPro" id="IPR032675">
    <property type="entry name" value="LRR_dom_sf"/>
</dbReference>
<dbReference type="PROSITE" id="PS50181">
    <property type="entry name" value="FBOX"/>
    <property type="match status" value="1"/>
</dbReference>
<evidence type="ECO:0000259" key="1">
    <source>
        <dbReference type="PROSITE" id="PS50181"/>
    </source>
</evidence>
<dbReference type="InterPro" id="IPR001611">
    <property type="entry name" value="Leu-rich_rpt"/>
</dbReference>
<evidence type="ECO:0000313" key="2">
    <source>
        <dbReference type="EMBL" id="CAF0998024.1"/>
    </source>
</evidence>
<dbReference type="Proteomes" id="UP000663854">
    <property type="component" value="Unassembled WGS sequence"/>
</dbReference>
<feature type="domain" description="F-box" evidence="1">
    <location>
        <begin position="2"/>
        <end position="49"/>
    </location>
</feature>
<name>A0A814GLY2_9BILA</name>
<dbReference type="Pfam" id="PF13516">
    <property type="entry name" value="LRR_6"/>
    <property type="match status" value="1"/>
</dbReference>